<evidence type="ECO:0000256" key="2">
    <source>
        <dbReference type="ARBA" id="ARBA00004613"/>
    </source>
</evidence>
<keyword evidence="4" id="KW-1017">Isopeptide bond</keyword>
<dbReference type="Proteomes" id="UP000694564">
    <property type="component" value="Chromosome 1"/>
</dbReference>
<name>A0A8D2AJS0_SCIVU</name>
<dbReference type="GO" id="GO:0034340">
    <property type="term" value="P:response to type I interferon"/>
    <property type="evidence" value="ECO:0007669"/>
    <property type="project" value="Ensembl"/>
</dbReference>
<evidence type="ECO:0000259" key="15">
    <source>
        <dbReference type="PROSITE" id="PS50053"/>
    </source>
</evidence>
<dbReference type="GO" id="GO:0032020">
    <property type="term" value="P:ISG15-protein conjugation"/>
    <property type="evidence" value="ECO:0007669"/>
    <property type="project" value="Ensembl"/>
</dbReference>
<evidence type="ECO:0000313" key="17">
    <source>
        <dbReference type="Proteomes" id="UP000694564"/>
    </source>
</evidence>
<keyword evidence="6" id="KW-0677">Repeat</keyword>
<reference evidence="16" key="2">
    <citation type="submission" date="2025-08" db="UniProtKB">
        <authorList>
            <consortium name="Ensembl"/>
        </authorList>
    </citation>
    <scope>IDENTIFICATION</scope>
</reference>
<keyword evidence="3" id="KW-0963">Cytoplasm</keyword>
<dbReference type="PANTHER" id="PTHR10677">
    <property type="entry name" value="UBIQUILIN"/>
    <property type="match status" value="1"/>
</dbReference>
<accession>A0A8D2AJS0</accession>
<dbReference type="GO" id="GO:0031397">
    <property type="term" value="P:negative regulation of protein ubiquitination"/>
    <property type="evidence" value="ECO:0007669"/>
    <property type="project" value="Ensembl"/>
</dbReference>
<keyword evidence="17" id="KW-1185">Reference proteome</keyword>
<evidence type="ECO:0000256" key="14">
    <source>
        <dbReference type="ARBA" id="ARBA00083887"/>
    </source>
</evidence>
<dbReference type="GO" id="GO:0032733">
    <property type="term" value="P:positive regulation of interleukin-10 production"/>
    <property type="evidence" value="ECO:0007669"/>
    <property type="project" value="Ensembl"/>
</dbReference>
<dbReference type="PROSITE" id="PS50053">
    <property type="entry name" value="UBIQUITIN_2"/>
    <property type="match status" value="2"/>
</dbReference>
<dbReference type="GO" id="GO:0032461">
    <property type="term" value="P:positive regulation of protein oligomerization"/>
    <property type="evidence" value="ECO:0007669"/>
    <property type="project" value="Ensembl"/>
</dbReference>
<evidence type="ECO:0000256" key="11">
    <source>
        <dbReference type="ARBA" id="ARBA00072706"/>
    </source>
</evidence>
<feature type="domain" description="Ubiquitin-like" evidence="15">
    <location>
        <begin position="3"/>
        <end position="79"/>
    </location>
</feature>
<dbReference type="GO" id="GO:0045071">
    <property type="term" value="P:negative regulation of viral genome replication"/>
    <property type="evidence" value="ECO:0007669"/>
    <property type="project" value="Ensembl"/>
</dbReference>
<dbReference type="GeneTree" id="ENSGT00940000162007"/>
<evidence type="ECO:0000256" key="7">
    <source>
        <dbReference type="ARBA" id="ARBA00022786"/>
    </source>
</evidence>
<evidence type="ECO:0000256" key="13">
    <source>
        <dbReference type="ARBA" id="ARBA00082762"/>
    </source>
</evidence>
<dbReference type="GO" id="GO:0005829">
    <property type="term" value="C:cytosol"/>
    <property type="evidence" value="ECO:0007669"/>
    <property type="project" value="TreeGrafter"/>
</dbReference>
<dbReference type="FunFam" id="3.10.20.90:FF:000264">
    <property type="entry name" value="ISG15 ubiquitin-like modifier"/>
    <property type="match status" value="1"/>
</dbReference>
<organism evidence="16 17">
    <name type="scientific">Sciurus vulgaris</name>
    <name type="common">Eurasian red squirrel</name>
    <dbReference type="NCBI Taxonomy" id="55149"/>
    <lineage>
        <taxon>Eukaryota</taxon>
        <taxon>Metazoa</taxon>
        <taxon>Chordata</taxon>
        <taxon>Craniata</taxon>
        <taxon>Vertebrata</taxon>
        <taxon>Euteleostomi</taxon>
        <taxon>Mammalia</taxon>
        <taxon>Eutheria</taxon>
        <taxon>Euarchontoglires</taxon>
        <taxon>Glires</taxon>
        <taxon>Rodentia</taxon>
        <taxon>Sciuromorpha</taxon>
        <taxon>Sciuridae</taxon>
        <taxon>Sciurinae</taxon>
        <taxon>Sciurini</taxon>
        <taxon>Sciurus</taxon>
    </lineage>
</organism>
<dbReference type="GO" id="GO:0032729">
    <property type="term" value="P:positive regulation of type II interferon production"/>
    <property type="evidence" value="ECO:0007669"/>
    <property type="project" value="Ensembl"/>
</dbReference>
<dbReference type="PANTHER" id="PTHR10677:SF16">
    <property type="entry name" value="UBIQUILIN-1"/>
    <property type="match status" value="1"/>
</dbReference>
<evidence type="ECO:0000256" key="5">
    <source>
        <dbReference type="ARBA" id="ARBA00022525"/>
    </source>
</evidence>
<dbReference type="Gene3D" id="3.10.20.90">
    <property type="entry name" value="Phosphatidylinositol 3-kinase Catalytic Subunit, Chain A, domain 1"/>
    <property type="match status" value="2"/>
</dbReference>
<keyword evidence="9" id="KW-0051">Antiviral defense</keyword>
<dbReference type="GO" id="GO:0070585">
    <property type="term" value="P:protein localization to mitochondrion"/>
    <property type="evidence" value="ECO:0007669"/>
    <property type="project" value="Ensembl"/>
</dbReference>
<dbReference type="SMART" id="SM00213">
    <property type="entry name" value="UBQ"/>
    <property type="match status" value="2"/>
</dbReference>
<dbReference type="GO" id="GO:0031386">
    <property type="term" value="F:protein tag activity"/>
    <property type="evidence" value="ECO:0007669"/>
    <property type="project" value="Ensembl"/>
</dbReference>
<dbReference type="InterPro" id="IPR000626">
    <property type="entry name" value="Ubiquitin-like_dom"/>
</dbReference>
<dbReference type="GO" id="GO:0005576">
    <property type="term" value="C:extracellular region"/>
    <property type="evidence" value="ECO:0007669"/>
    <property type="project" value="UniProtKB-SubCell"/>
</dbReference>
<dbReference type="Ensembl" id="ENSSVLT00005000014.1">
    <property type="protein sequence ID" value="ENSSVLP00005000014.1"/>
    <property type="gene ID" value="ENSSVLG00005000010.1"/>
</dbReference>
<evidence type="ECO:0000256" key="4">
    <source>
        <dbReference type="ARBA" id="ARBA00022499"/>
    </source>
</evidence>
<evidence type="ECO:0000256" key="1">
    <source>
        <dbReference type="ARBA" id="ARBA00004496"/>
    </source>
</evidence>
<dbReference type="GO" id="GO:0031593">
    <property type="term" value="F:polyubiquitin modification-dependent protein binding"/>
    <property type="evidence" value="ECO:0007669"/>
    <property type="project" value="TreeGrafter"/>
</dbReference>
<keyword evidence="7" id="KW-0833">Ubl conjugation pathway</keyword>
<evidence type="ECO:0000256" key="8">
    <source>
        <dbReference type="ARBA" id="ARBA00022799"/>
    </source>
</evidence>
<keyword evidence="10" id="KW-1015">Disulfide bond</keyword>
<evidence type="ECO:0000313" key="16">
    <source>
        <dbReference type="Ensembl" id="ENSSVLP00005000014.1"/>
    </source>
</evidence>
<keyword evidence="5" id="KW-0964">Secreted</keyword>
<reference evidence="16" key="1">
    <citation type="submission" date="2020-06" db="EMBL/GenBank/DDBJ databases">
        <authorList>
            <consortium name="Wellcome Sanger Institute Data Sharing"/>
        </authorList>
    </citation>
    <scope>NUCLEOTIDE SEQUENCE [LARGE SCALE GENOMIC DNA]</scope>
</reference>
<evidence type="ECO:0000256" key="3">
    <source>
        <dbReference type="ARBA" id="ARBA00022490"/>
    </source>
</evidence>
<dbReference type="AlphaFoldDB" id="A0A8D2AJS0"/>
<evidence type="ECO:0000256" key="9">
    <source>
        <dbReference type="ARBA" id="ARBA00023118"/>
    </source>
</evidence>
<dbReference type="GO" id="GO:0006511">
    <property type="term" value="P:ubiquitin-dependent protein catabolic process"/>
    <property type="evidence" value="ECO:0007669"/>
    <property type="project" value="TreeGrafter"/>
</dbReference>
<gene>
    <name evidence="16" type="primary">ISG15</name>
</gene>
<dbReference type="GO" id="GO:0030501">
    <property type="term" value="P:positive regulation of bone mineralization"/>
    <property type="evidence" value="ECO:0007669"/>
    <property type="project" value="Ensembl"/>
</dbReference>
<proteinExistence type="predicted"/>
<sequence length="164" mass="18294">MGWDLKVKMLGGEEFLVPLSDPMMLVDLKQKIFQKIGVPAFQQHLALPSGTELQDRVSLVGQGLGSSSTVLLMVQNCDGPVSILVRNDKGRSRPYTVRLTQKVVELKRQVCQQEHVQEDMFWLSFEGRSMEDQQPLGEYGLTSQCTVFMNLRLRGGRAGPGGRS</sequence>
<dbReference type="SUPFAM" id="SSF54236">
    <property type="entry name" value="Ubiquitin-like"/>
    <property type="match status" value="2"/>
</dbReference>
<dbReference type="GO" id="GO:0045648">
    <property type="term" value="P:positive regulation of erythrocyte differentiation"/>
    <property type="evidence" value="ECO:0007669"/>
    <property type="project" value="Ensembl"/>
</dbReference>
<dbReference type="GO" id="GO:0051607">
    <property type="term" value="P:defense response to virus"/>
    <property type="evidence" value="ECO:0007669"/>
    <property type="project" value="UniProtKB-KW"/>
</dbReference>
<dbReference type="Pfam" id="PF00240">
    <property type="entry name" value="ubiquitin"/>
    <property type="match status" value="2"/>
</dbReference>
<reference evidence="16" key="3">
    <citation type="submission" date="2025-09" db="UniProtKB">
        <authorList>
            <consortium name="Ensembl"/>
        </authorList>
    </citation>
    <scope>IDENTIFICATION</scope>
</reference>
<protein>
    <recommendedName>
        <fullName evidence="11">Ubiquitin-like protein ISG15</fullName>
    </recommendedName>
    <alternativeName>
        <fullName evidence="13">Interferon-induced 15 kDa protein</fullName>
    </alternativeName>
    <alternativeName>
        <fullName evidence="14">Interferon-induced 17 kDa protein</fullName>
    </alternativeName>
    <alternativeName>
        <fullName evidence="12">Ubiquitin cross-reactive protein</fullName>
    </alternativeName>
</protein>
<evidence type="ECO:0000256" key="12">
    <source>
        <dbReference type="ARBA" id="ARBA00075855"/>
    </source>
</evidence>
<dbReference type="FunFam" id="3.10.20.90:FF:000240">
    <property type="entry name" value="ISG15 ubiquitin-like modifier"/>
    <property type="match status" value="1"/>
</dbReference>
<evidence type="ECO:0000256" key="6">
    <source>
        <dbReference type="ARBA" id="ARBA00022737"/>
    </source>
</evidence>
<feature type="domain" description="Ubiquitin-like" evidence="15">
    <location>
        <begin position="81"/>
        <end position="156"/>
    </location>
</feature>
<evidence type="ECO:0000256" key="10">
    <source>
        <dbReference type="ARBA" id="ARBA00023157"/>
    </source>
</evidence>
<dbReference type="GO" id="GO:0007229">
    <property type="term" value="P:integrin-mediated signaling pathway"/>
    <property type="evidence" value="ECO:0007669"/>
    <property type="project" value="Ensembl"/>
</dbReference>
<dbReference type="InterPro" id="IPR029071">
    <property type="entry name" value="Ubiquitin-like_domsf"/>
</dbReference>
<dbReference type="GO" id="GO:0042742">
    <property type="term" value="P:defense response to bacterium"/>
    <property type="evidence" value="ECO:0007669"/>
    <property type="project" value="Ensembl"/>
</dbReference>
<comment type="subcellular location">
    <subcellularLocation>
        <location evidence="1">Cytoplasm</location>
    </subcellularLocation>
    <subcellularLocation>
        <location evidence="2">Secreted</location>
    </subcellularLocation>
</comment>
<dbReference type="GO" id="GO:0060339">
    <property type="term" value="P:negative regulation of type I interferon-mediated signaling pathway"/>
    <property type="evidence" value="ECO:0007669"/>
    <property type="project" value="Ensembl"/>
</dbReference>
<keyword evidence="8" id="KW-0702">S-nitrosylation</keyword>
<dbReference type="GO" id="GO:0032728">
    <property type="term" value="P:positive regulation of interferon-beta production"/>
    <property type="evidence" value="ECO:0007669"/>
    <property type="project" value="Ensembl"/>
</dbReference>
<dbReference type="GO" id="GO:0005178">
    <property type="term" value="F:integrin binding"/>
    <property type="evidence" value="ECO:0007669"/>
    <property type="project" value="Ensembl"/>
</dbReference>
<dbReference type="InterPro" id="IPR015496">
    <property type="entry name" value="Ubiquilin"/>
</dbReference>